<protein>
    <submittedName>
        <fullName evidence="1">Uncharacterized protein</fullName>
    </submittedName>
</protein>
<evidence type="ECO:0000313" key="2">
    <source>
        <dbReference type="Proteomes" id="UP000178771"/>
    </source>
</evidence>
<organism evidence="1 2">
    <name type="scientific">candidate division WWE3 bacterium RIFCSPLOWO2_01_FULL_39_13</name>
    <dbReference type="NCBI Taxonomy" id="1802624"/>
    <lineage>
        <taxon>Bacteria</taxon>
        <taxon>Katanobacteria</taxon>
    </lineage>
</organism>
<proteinExistence type="predicted"/>
<reference evidence="1 2" key="1">
    <citation type="journal article" date="2016" name="Nat. Commun.">
        <title>Thousands of microbial genomes shed light on interconnected biogeochemical processes in an aquifer system.</title>
        <authorList>
            <person name="Anantharaman K."/>
            <person name="Brown C.T."/>
            <person name="Hug L.A."/>
            <person name="Sharon I."/>
            <person name="Castelle C.J."/>
            <person name="Probst A.J."/>
            <person name="Thomas B.C."/>
            <person name="Singh A."/>
            <person name="Wilkins M.J."/>
            <person name="Karaoz U."/>
            <person name="Brodie E.L."/>
            <person name="Williams K.H."/>
            <person name="Hubbard S.S."/>
            <person name="Banfield J.F."/>
        </authorList>
    </citation>
    <scope>NUCLEOTIDE SEQUENCE [LARGE SCALE GENOMIC DNA]</scope>
</reference>
<sequence length="282" mass="31735">MGSVQISQDIQRFGFEALIDLPEGQVTQVSSVIDVSQLEVAYTWGAQKLVFRSSVKYHGTDALIKMYRDPQAEDAPVSSRNDDVGIITIFPAVPLIEEPPLGTQELSESKALSHLIAKRYLKDLVPETAFFIAQDEKGMLRNWEIQTRVYGDTMKEIGSLLPHMGNLERIEALKLIGLVERMFQETGYMPDLHGDILNTANVVVSAEDKKSYLVDTDGQIVVDRDVVDSIKKNRESLIIDGRLHPLVAEWMKKTDSVEAERCFGLLQRTIDTLAIAKDYLRR</sequence>
<evidence type="ECO:0000313" key="1">
    <source>
        <dbReference type="EMBL" id="OGC52416.1"/>
    </source>
</evidence>
<gene>
    <name evidence="1" type="ORF">A2982_01020</name>
</gene>
<dbReference type="AlphaFoldDB" id="A0A1F4V5K2"/>
<dbReference type="Proteomes" id="UP000178771">
    <property type="component" value="Unassembled WGS sequence"/>
</dbReference>
<accession>A0A1F4V5K2</accession>
<dbReference type="EMBL" id="MEVH01000001">
    <property type="protein sequence ID" value="OGC52416.1"/>
    <property type="molecule type" value="Genomic_DNA"/>
</dbReference>
<name>A0A1F4V5K2_UNCKA</name>
<comment type="caution">
    <text evidence="1">The sequence shown here is derived from an EMBL/GenBank/DDBJ whole genome shotgun (WGS) entry which is preliminary data.</text>
</comment>